<dbReference type="AlphaFoldDB" id="U1HIU1"/>
<dbReference type="HOGENOM" id="CLU_009600_9_2_1"/>
<evidence type="ECO:0000256" key="6">
    <source>
        <dbReference type="PIRSR" id="PIRSR001221-2"/>
    </source>
</evidence>
<feature type="binding site" evidence="6">
    <location>
        <position position="190"/>
    </location>
    <ligand>
        <name>substrate</name>
    </ligand>
</feature>
<evidence type="ECO:0000313" key="8">
    <source>
        <dbReference type="EMBL" id="ERF68819.1"/>
    </source>
</evidence>
<dbReference type="OrthoDB" id="6428749at2759"/>
<feature type="active site" description="Charge relay system" evidence="5">
    <location>
        <position position="216"/>
    </location>
</feature>
<dbReference type="InterPro" id="IPR036928">
    <property type="entry name" value="AS_sf"/>
</dbReference>
<dbReference type="PANTHER" id="PTHR46072">
    <property type="entry name" value="AMIDASE-RELATED-RELATED"/>
    <property type="match status" value="1"/>
</dbReference>
<dbReference type="GO" id="GO:0004040">
    <property type="term" value="F:amidase activity"/>
    <property type="evidence" value="ECO:0007669"/>
    <property type="project" value="UniProtKB-EC"/>
</dbReference>
<evidence type="ECO:0000259" key="7">
    <source>
        <dbReference type="Pfam" id="PF01425"/>
    </source>
</evidence>
<dbReference type="Proteomes" id="UP000019373">
    <property type="component" value="Unassembled WGS sequence"/>
</dbReference>
<comment type="similarity">
    <text evidence="2">Belongs to the amidase family.</text>
</comment>
<evidence type="ECO:0000313" key="9">
    <source>
        <dbReference type="Proteomes" id="UP000019373"/>
    </source>
</evidence>
<dbReference type="EMBL" id="KE721493">
    <property type="protein sequence ID" value="ERF68819.1"/>
    <property type="molecule type" value="Genomic_DNA"/>
</dbReference>
<dbReference type="EC" id="3.5.1.4" evidence="3"/>
<dbReference type="PROSITE" id="PS00571">
    <property type="entry name" value="AMIDASES"/>
    <property type="match status" value="1"/>
</dbReference>
<dbReference type="PIRSF" id="PIRSF001221">
    <property type="entry name" value="Amidase_fungi"/>
    <property type="match status" value="1"/>
</dbReference>
<dbReference type="GeneID" id="19241207"/>
<feature type="active site" description="Charge relay system" evidence="5">
    <location>
        <position position="141"/>
    </location>
</feature>
<gene>
    <name evidence="8" type="ORF">EPUS_06263</name>
</gene>
<dbReference type="InterPro" id="IPR020556">
    <property type="entry name" value="Amidase_CS"/>
</dbReference>
<sequence length="572" mass="62640">MSSCEVDAPWKGIARRKRAERDTAIPAVWKLDQKHLPKENREPENVLSVPDQCGILTAKDLTITSRYSARSLISAITSNHLTAKEVTAAFCKRAAIAQQLTNCLTELLFPSALQRAESLDKHLAEYGKPFGPLHGLPISMKDSFNIMGVDSSIGIAALCFKPAKSNSPLVDLLLSLGCVIIAKTNVPQTLAALDSNNNVFGRTMNPINRLVTAGGSSGGEGVLVAMKGSMIGVGTDIGGSIRIPAMCNGIYGFKPSVGRVPHGGQEVGSLYGDGRAAMEAVTGPIARSVQDLDTFLKEVVPRAEMWAEDCVPGNWGVGEMKGCGKNGNFVVGIMRRDGNCEPLPPVLKVIEEVKQKLTRVGNIEVVDIPTPQAWTKCQGLANRLMAANGATRMADLLEETKEPLAPWMQRRFKRSPARSIAEVRDMQAQRSSLERRMLDIWYQTDKDGSRKRKFDALICPVAPHPVPPIDRWNAVGYTSSFVLLDYPAAVIPVRRFDEGDLELGKEMGGPSLGSWDERNRQLWDEKITDRKVYLDTPLSIQVVPPKLHDFELCRMMDVIDRALSTTGRDSKL</sequence>
<dbReference type="RefSeq" id="XP_007805556.1">
    <property type="nucleotide sequence ID" value="XM_007807365.1"/>
</dbReference>
<keyword evidence="9" id="KW-1185">Reference proteome</keyword>
<accession>U1HIU1</accession>
<feature type="domain" description="Amidase" evidence="7">
    <location>
        <begin position="85"/>
        <end position="553"/>
    </location>
</feature>
<dbReference type="InterPro" id="IPR023631">
    <property type="entry name" value="Amidase_dom"/>
</dbReference>
<name>U1HIU1_ENDPU</name>
<reference evidence="9" key="1">
    <citation type="journal article" date="2014" name="BMC Genomics">
        <title>Genome characteristics reveal the impact of lichenization on lichen-forming fungus Endocarpon pusillum Hedwig (Verrucariales, Ascomycota).</title>
        <authorList>
            <person name="Wang Y.-Y."/>
            <person name="Liu B."/>
            <person name="Zhang X.-Y."/>
            <person name="Zhou Q.-M."/>
            <person name="Zhang T."/>
            <person name="Li H."/>
            <person name="Yu Y.-F."/>
            <person name="Zhang X.-L."/>
            <person name="Hao X.-Y."/>
            <person name="Wang M."/>
            <person name="Wang L."/>
            <person name="Wei J.-C."/>
        </authorList>
    </citation>
    <scope>NUCLEOTIDE SEQUENCE [LARGE SCALE GENOMIC DNA]</scope>
    <source>
        <strain evidence="9">Z07020 / HMAS-L-300199</strain>
    </source>
</reference>
<comment type="catalytic activity">
    <reaction evidence="1">
        <text>a monocarboxylic acid amide + H2O = a monocarboxylate + NH4(+)</text>
        <dbReference type="Rhea" id="RHEA:12020"/>
        <dbReference type="ChEBI" id="CHEBI:15377"/>
        <dbReference type="ChEBI" id="CHEBI:28938"/>
        <dbReference type="ChEBI" id="CHEBI:35757"/>
        <dbReference type="ChEBI" id="CHEBI:83628"/>
        <dbReference type="EC" id="3.5.1.4"/>
    </reaction>
</comment>
<dbReference type="Gene3D" id="3.90.1300.10">
    <property type="entry name" value="Amidase signature (AS) domain"/>
    <property type="match status" value="1"/>
</dbReference>
<dbReference type="SUPFAM" id="SSF75304">
    <property type="entry name" value="Amidase signature (AS) enzymes"/>
    <property type="match status" value="1"/>
</dbReference>
<feature type="binding site" evidence="6">
    <location>
        <begin position="237"/>
        <end position="240"/>
    </location>
    <ligand>
        <name>substrate</name>
    </ligand>
</feature>
<evidence type="ECO:0000256" key="1">
    <source>
        <dbReference type="ARBA" id="ARBA00001311"/>
    </source>
</evidence>
<feature type="active site" description="Acyl-ester intermediate" evidence="5">
    <location>
        <position position="240"/>
    </location>
</feature>
<dbReference type="PANTHER" id="PTHR46072:SF6">
    <property type="entry name" value="AMIDASE, PUTATIVE (AFU_ORTHOLOGUE AFUA_1G14530)-RELATED"/>
    <property type="match status" value="1"/>
</dbReference>
<dbReference type="OMA" id="EMMKMWT"/>
<keyword evidence="4" id="KW-0378">Hydrolase</keyword>
<dbReference type="Pfam" id="PF01425">
    <property type="entry name" value="Amidase"/>
    <property type="match status" value="1"/>
</dbReference>
<feature type="binding site" evidence="6">
    <location>
        <position position="216"/>
    </location>
    <ligand>
        <name>substrate</name>
    </ligand>
</feature>
<protein>
    <recommendedName>
        <fullName evidence="3">amidase</fullName>
        <ecNumber evidence="3">3.5.1.4</ecNumber>
    </recommendedName>
</protein>
<proteinExistence type="inferred from homology"/>
<dbReference type="eggNOG" id="KOG1212">
    <property type="taxonomic scope" value="Eukaryota"/>
</dbReference>
<evidence type="ECO:0000256" key="4">
    <source>
        <dbReference type="ARBA" id="ARBA00022801"/>
    </source>
</evidence>
<evidence type="ECO:0000256" key="2">
    <source>
        <dbReference type="ARBA" id="ARBA00009199"/>
    </source>
</evidence>
<organism evidence="8 9">
    <name type="scientific">Endocarpon pusillum (strain Z07020 / HMAS-L-300199)</name>
    <name type="common">Lichen-forming fungus</name>
    <dbReference type="NCBI Taxonomy" id="1263415"/>
    <lineage>
        <taxon>Eukaryota</taxon>
        <taxon>Fungi</taxon>
        <taxon>Dikarya</taxon>
        <taxon>Ascomycota</taxon>
        <taxon>Pezizomycotina</taxon>
        <taxon>Eurotiomycetes</taxon>
        <taxon>Chaetothyriomycetidae</taxon>
        <taxon>Verrucariales</taxon>
        <taxon>Verrucariaceae</taxon>
        <taxon>Endocarpon</taxon>
    </lineage>
</organism>
<evidence type="ECO:0000256" key="5">
    <source>
        <dbReference type="PIRSR" id="PIRSR001221-1"/>
    </source>
</evidence>
<evidence type="ECO:0000256" key="3">
    <source>
        <dbReference type="ARBA" id="ARBA00012922"/>
    </source>
</evidence>